<keyword evidence="1" id="KW-0596">Phosphopantetheine</keyword>
<protein>
    <recommendedName>
        <fullName evidence="5">Carrier domain-containing protein</fullName>
    </recommendedName>
</protein>
<evidence type="ECO:0000313" key="7">
    <source>
        <dbReference type="Proteomes" id="UP000226192"/>
    </source>
</evidence>
<keyword evidence="7" id="KW-1185">Reference proteome</keyword>
<dbReference type="InterPro" id="IPR020845">
    <property type="entry name" value="AMP-binding_CS"/>
</dbReference>
<dbReference type="InterPro" id="IPR010080">
    <property type="entry name" value="Thioester_reductase-like_dom"/>
</dbReference>
<evidence type="ECO:0000256" key="2">
    <source>
        <dbReference type="ARBA" id="ARBA00022553"/>
    </source>
</evidence>
<feature type="domain" description="Carrier" evidence="5">
    <location>
        <begin position="837"/>
        <end position="913"/>
    </location>
</feature>
<proteinExistence type="predicted"/>
<dbReference type="CDD" id="cd19542">
    <property type="entry name" value="CT_NRPS-like"/>
    <property type="match status" value="1"/>
</dbReference>
<feature type="domain" description="Carrier" evidence="5">
    <location>
        <begin position="3381"/>
        <end position="3470"/>
    </location>
</feature>
<dbReference type="SUPFAM" id="SSF51735">
    <property type="entry name" value="NAD(P)-binding Rossmann-fold domains"/>
    <property type="match status" value="1"/>
</dbReference>
<evidence type="ECO:0000256" key="4">
    <source>
        <dbReference type="SAM" id="MobiDB-lite"/>
    </source>
</evidence>
<keyword evidence="2" id="KW-0597">Phosphoprotein</keyword>
<dbReference type="FunFam" id="1.10.1200.10:FF:000005">
    <property type="entry name" value="Nonribosomal peptide synthetase 1"/>
    <property type="match status" value="1"/>
</dbReference>
<keyword evidence="3" id="KW-0436">Ligase</keyword>
<evidence type="ECO:0000256" key="1">
    <source>
        <dbReference type="ARBA" id="ARBA00022450"/>
    </source>
</evidence>
<feature type="compositionally biased region" description="Polar residues" evidence="4">
    <location>
        <begin position="66"/>
        <end position="76"/>
    </location>
</feature>
<dbReference type="InterPro" id="IPR042099">
    <property type="entry name" value="ANL_N_sf"/>
</dbReference>
<dbReference type="FunFam" id="3.30.559.30:FF:000002">
    <property type="entry name" value="Nonribosomal peptide synthase Pes1"/>
    <property type="match status" value="1"/>
</dbReference>
<dbReference type="InterPro" id="IPR045851">
    <property type="entry name" value="AMP-bd_C_sf"/>
</dbReference>
<dbReference type="Gene3D" id="2.30.38.10">
    <property type="entry name" value="Luciferase, Domain 3"/>
    <property type="match status" value="2"/>
</dbReference>
<dbReference type="CDD" id="cd19534">
    <property type="entry name" value="E_NRPS"/>
    <property type="match status" value="1"/>
</dbReference>
<dbReference type="FunFam" id="3.40.50.12780:FF:000014">
    <property type="entry name" value="Nonribosomal peptide synthetase 1"/>
    <property type="match status" value="2"/>
</dbReference>
<sequence length="3909" mass="426044">MALTHGNNGFGRLETADPEAPHAVITTTVPRTHDTGANVDTAVNGFDMAATANILKAAMLVRRNSSQESITDSSPGAMSDYDSLVPTPPLSPDKPSASRLVLNHRIKHVTTLGTGKTKTNLLVAAWAIVASQLQNSSHVVLQVAMDPRAHVIASIQVELHGDTSVTALVQTVENQMAAVASLPLANGRPKDIEPSSGLNTLLIIGGSETVDMQNGGIGDGQQEQSNSYGLVLRAHLGDEMHVSACFDAQVLEPWTANSLLRRLSHVMHQFSQADAQKPLSQVEMASQDLQQIWRWNAVVPSAVERCFHDVFQDSVRQHADALAIDAWDGQLSYTKLHQLSWALADKLVELGVGPGVFVPLCFEKSVWTSVAVLAVSKAGGAFVLLDPGQPEQRLDTIVEQVQGRLILASSSMQALAARLCQHVLALDWRFFKDLTQQKPSCPKTSLVLPSSILYVVFTSGSTGKPKGVLISHANAASALSYQVQPMGLTADTRFFDFSSYSFDVSINSLFTVLAAGGCLCVPSETDRRDNLSKSINDLGANWLDLTPSIVRNLWPQELPKVRCITLGGEALRATDVERFWGKVRIFNAYGPSECTPTSTINYDASSLDGLTRIGKGLGVVTWVASPDDHNTLVPPGCIGELLLEGPLVGGGYLNDSARTAAAFIEDPTWLTLGVPGVQPGRRARLYKTGDLVRYHEDGSLIYIGRKDAQVKIRGQRVELGDVEHHLAMCLPWAREVAAEVLAFEGRQTLAAFVVKPDSSNKQTQCTSISLSADEERLLASRLPVYMVPTIYLGLEKMPVNSAGKTDRKQLRALGVEALNIQALDVDDNVCCKSNANPGQDAAELALRRIWARVLNVAASRIGSNVSFFRLGGDSITAMQVSAAARASGMDISTADVLRHKTIAVLAATAKHHVASSATQHQGHEHDGRPFQSSPMQQLYLSFEPDPTRCYDQNFLLRLRRPLALDTLQRALEAIVSRHAMLRARFTRADNGQWTQRIAARQDALSCFSVSQAPPDSNLAHTIRTCRQRLDIINGPLLVAALVFAGQGGDKPAQSLFIAIHHLVIDLVSWRVLFQELEELITKGQILLPPPSVSFPAWSTMQAAYANEKLSLDTTQDAPPPLLSYWGIDAASNVDGATASLTFVVDEQSSAALLGPANQALNTKPVELLVASLIRSFAVTFPDRPVPAVFNEGHGREPWEDDIDVSRTVGWFTTMYPIHVPAVKLLDALRRTKDQARGLAKNGWSYFTSRFASANRAATSACQFPVEVVLNFAGSYQQLERTDSIFELVPLPNDCRPASAAGLRRFELFEVHVQVNRGRLAVSLLYPKYARHQERIAAWMDCYQATLAQAASLLAHKPLQWTLSDFPLAFSSYDSIHEFQIRLLPELGITGPDQVEDVFPCTGIQEGMLLAQAKDSANYRSALSFDIRTTKPGQVISFDRIEGAWRAVVRRHSLLRAILVDTVPGTGRTMHVVLADPMPDMTFMTTASKNKSSQAVVGYQKHQLQHHMTVIRVDETRVQVQLEINHAIVDGYSDGIILHDFWQAYSGSLSPQGPLFRDYVAHIEQQQSQTSGRDFWANHLDSVQPCIFPVSKAGKEQMKEFNVAVEGLDTAKIHAFCARHELTTASVVQLAWALVLRQYTASTSPCFGNMTSSRGVAIKDIGDMLGPVIGLTPRRINLDTELSVMETLRQVHAYHLDSLPYQTNSLLDIQRHIKIGQHRLFNTIMSFQKERSGLLPSADGHILDEGAIVDPVEYEVAVNIEDSDEELSIQLAFHAGVLGGHEAERVSRTLGAAISLIVSDYGAKMSSASPLHDNDLEQLWSANSVVPAAAEQCIHDVIGAVAQSQPDAQAVCAWDGDLTYEQLMHFASVLARRLIAMGVGPGTTVPLCFEKSKWTPVATLAVAQTGAAFVSLDPALPEQRLTSIVQQVQAGLLLSSPCHQQLGMRLCPQVLAISHGFFAETSHDTAIPLPSVDLDSLIYFVFTSGTTGVPKGVMTMHRASASAVKYQVQGLKYTTKTRVYDFSTYSFDAAISNIFTVLAAGGCLCVPADQDRISNLEMSLNSLKATAVLLTPSVAQLLCPDRLPYLEAVILMGEKVRVKDIEPWWGRGFTLYGPSECTPVSLINPNPTSPEQAVCLGQGFGSVPWIVDAKDHNRLLPPGCVGELLIEGPIVGAGYLGNAEKTAAAFIEDPTWMVRGAPGRPGRHGRLYKTGDLVCLDDEGNISFLERKDMQIKIRGQRVELAEIEHWVRICMPETPHVIVEVVEPEGKSSSAFVALFLDMDTETVALAPDSVKVLPVPAKVQAKLAEHLPSYMVSTVMFSLQIPTTVSGKTDRRRLREIGASFSLDQLAEMRTAGIESKQKPLSKMEQLLQDIWARVLNMKASVIGVQDSFFRLGGDSIAAIRVVGEARKEGFKLSVSDILRHQTLQDIVSHSCKDMEDVQRRFAPFCLLGDGFDAADIARHYHLDPDAIVDAYPCTPLQEGLMTLTSKIDGTYMTQNVLELADNVDVDKLCAAWEHVTCALPLLRTRIVQNSDLSLQQIVLDQKICWTRATGLQSHLDADGQQSMPLGEPLARYALVSNETGTVKWLVWTVHHALYDGWSMPLVIDAVYQAYEGKRLDDEFPPFQAFIEYIKGQDEQALSSYWQDALADCQSIPFPALPPSLEQQLAPTSHVEHSLTLPTSKTPNVTASTLIRAAWAFVVGCMTDSDDVVFGATVSGRSAPVAGLDRMAAPTIATLPLRLRPEESIVGAGPLGSWLDSSQPQWIDTYALTLELRLGAKRGAALAIFDSRVISPWLVQTLLQRLDFVVQQFSNANPSQTLSSVGLMTPQDLESIWQWNATVPLPATQSVAQMIAERVQAQPDAPAVCAWDGELTYSQLDTLATRLANLLVDHGVAAQVPLVPLCFEKSMWTTVAILGVVKAGAAFILLDPALPEQRLKSIVQQVRANLILTCPSAQALSSRLANQTITLSSSLFADLPDGGRQHVPALSLSSLLYILFTSGSTGTPKGVKITHLNAASALVHQTHRIGFTPESRVFDFASYSFDVSISNVFSTLTSGACLCVPKDQDRQTNLEQSIASLRANVLDITPTLAHILSPANIPLVKTIILSGEAFRAADVEKWLRAEVRLVNAYGPSECTPTGTLNCSARTPQAVVSIGKGVGVVTWIVNPNSHDQLLPPGSVGELLLEGPLVGNGYLDDPKRTAAVFIDDPSWLLQGAPGQPGRHGRLYKTGDLVRYNQDGSLVFIGRKDTQTKIRGQRVELEEIEHHVCRCVPSVRQAVAEVVTPDDQGSPMVVVFVEVDDEARTEERERTEPSIMSITPQVERQLADHLTSYMMPAFFLSMAELPVTPTGKTDHKKLRQTGRDFLAAGAKSPSLQLLVGDGETITKTEQPAYALAQSVFSMLPSWRRQSLSSQDASSFENVLLQPCGLDSINMMSLIRHVLREFGVKLSLELLLDRTTSIRTLAKSVLDLQDAQTQTSQGMLPTHYSPSVDIMAQVEKHDATVAAVQQQVASAEAYTNGNDTNSQKPLTVLLTGANGFIGSQILRQLLESKTIGQVVAVVRGETRDAARKRAISAAKTALWWTDEHADKLQVWPGDLSLPQLGLDATHWARFADQEWFDIVIHSGAEVHWGKNYASLEATNVSSTVELLRTVVAVPGMKFVYVSGGRDGGAEDEDEEQVAQELGAPGAIGYSQTKFVAEAVVKRAAKRCAMSPSRLAVVTPGLVVGTPTEGVPNADDYMWRLAASCIRVGMYNADEADAWLALSDVAALAAIIVDSALHPDAVPEAKRYVRDGMKWRDFWAILSGLGYQLQAKPVTQWLAAVRKDIDAVGETHPLWPLKHLVEEESLMQNNETSDSSSEGETPHRLTVAVEKSAQFLCKCGFFEPVPLADCQGAPQREVVSCKPFTRSKK</sequence>
<feature type="domain" description="Carrier" evidence="5">
    <location>
        <begin position="2360"/>
        <end position="2436"/>
    </location>
</feature>
<feature type="region of interest" description="Disordered" evidence="4">
    <location>
        <begin position="66"/>
        <end position="95"/>
    </location>
</feature>
<dbReference type="GO" id="GO:0016874">
    <property type="term" value="F:ligase activity"/>
    <property type="evidence" value="ECO:0007669"/>
    <property type="project" value="UniProtKB-KW"/>
</dbReference>
<dbReference type="GO" id="GO:0043041">
    <property type="term" value="P:amino acid activation for nonribosomal peptide biosynthetic process"/>
    <property type="evidence" value="ECO:0007669"/>
    <property type="project" value="TreeGrafter"/>
</dbReference>
<dbReference type="Gene3D" id="3.30.559.10">
    <property type="entry name" value="Chloramphenicol acetyltransferase-like domain"/>
    <property type="match status" value="3"/>
</dbReference>
<dbReference type="InterPro" id="IPR023213">
    <property type="entry name" value="CAT-like_dom_sf"/>
</dbReference>
<dbReference type="SMART" id="SM00823">
    <property type="entry name" value="PKS_PP"/>
    <property type="match status" value="2"/>
</dbReference>
<evidence type="ECO:0000256" key="3">
    <source>
        <dbReference type="ARBA" id="ARBA00022598"/>
    </source>
</evidence>
<evidence type="ECO:0000313" key="6">
    <source>
        <dbReference type="EMBL" id="PHH63093.1"/>
    </source>
</evidence>
<dbReference type="FunFam" id="3.30.300.30:FF:000015">
    <property type="entry name" value="Nonribosomal peptide synthase SidD"/>
    <property type="match status" value="3"/>
</dbReference>
<dbReference type="NCBIfam" id="TIGR01733">
    <property type="entry name" value="AA-adenyl-dom"/>
    <property type="match status" value="2"/>
</dbReference>
<dbReference type="SUPFAM" id="SSF56801">
    <property type="entry name" value="Acetyl-CoA synthetase-like"/>
    <property type="match status" value="3"/>
</dbReference>
<organism evidence="6 7">
    <name type="scientific">Ophiocordyceps australis</name>
    <dbReference type="NCBI Taxonomy" id="1399860"/>
    <lineage>
        <taxon>Eukaryota</taxon>
        <taxon>Fungi</taxon>
        <taxon>Dikarya</taxon>
        <taxon>Ascomycota</taxon>
        <taxon>Pezizomycotina</taxon>
        <taxon>Sordariomycetes</taxon>
        <taxon>Hypocreomycetidae</taxon>
        <taxon>Hypocreales</taxon>
        <taxon>Ophiocordycipitaceae</taxon>
        <taxon>Ophiocordyceps</taxon>
    </lineage>
</organism>
<dbReference type="Pfam" id="PF00501">
    <property type="entry name" value="AMP-binding"/>
    <property type="match status" value="3"/>
</dbReference>
<dbReference type="PROSITE" id="PS50075">
    <property type="entry name" value="CARRIER"/>
    <property type="match status" value="3"/>
</dbReference>
<dbReference type="STRING" id="1399860.A0A2C5Y641"/>
<dbReference type="Proteomes" id="UP000226192">
    <property type="component" value="Unassembled WGS sequence"/>
</dbReference>
<dbReference type="Gene3D" id="1.10.1200.10">
    <property type="entry name" value="ACP-like"/>
    <property type="match status" value="2"/>
</dbReference>
<dbReference type="GO" id="GO:0031177">
    <property type="term" value="F:phosphopantetheine binding"/>
    <property type="evidence" value="ECO:0007669"/>
    <property type="project" value="InterPro"/>
</dbReference>
<dbReference type="OrthoDB" id="416786at2759"/>
<dbReference type="Gene3D" id="3.30.300.30">
    <property type="match status" value="3"/>
</dbReference>
<dbReference type="Gene3D" id="3.40.50.720">
    <property type="entry name" value="NAD(P)-binding Rossmann-like Domain"/>
    <property type="match status" value="1"/>
</dbReference>
<dbReference type="CDD" id="cd19545">
    <property type="entry name" value="FUM14_C_NRPS-like"/>
    <property type="match status" value="1"/>
</dbReference>
<reference evidence="6 7" key="1">
    <citation type="submission" date="2017-06" db="EMBL/GenBank/DDBJ databases">
        <title>Ant-infecting Ophiocordyceps genomes reveal a high diversity of potential behavioral manipulation genes and a possible major role for enterotoxins.</title>
        <authorList>
            <person name="De Bekker C."/>
            <person name="Evans H.C."/>
            <person name="Brachmann A."/>
            <person name="Hughes D.P."/>
        </authorList>
    </citation>
    <scope>NUCLEOTIDE SEQUENCE [LARGE SCALE GENOMIC DNA]</scope>
    <source>
        <strain evidence="6 7">Map64</strain>
    </source>
</reference>
<dbReference type="InterPro" id="IPR001242">
    <property type="entry name" value="Condensation_dom"/>
</dbReference>
<dbReference type="SUPFAM" id="SSF52777">
    <property type="entry name" value="CoA-dependent acyltransferases"/>
    <property type="match status" value="7"/>
</dbReference>
<dbReference type="Gene3D" id="3.40.50.12780">
    <property type="entry name" value="N-terminal domain of ligase-like"/>
    <property type="match status" value="1"/>
</dbReference>
<gene>
    <name evidence="6" type="ORF">CDD81_6338</name>
</gene>
<dbReference type="Pfam" id="PF00668">
    <property type="entry name" value="Condensation"/>
    <property type="match status" value="3"/>
</dbReference>
<dbReference type="InterPro" id="IPR020806">
    <property type="entry name" value="PKS_PP-bd"/>
</dbReference>
<dbReference type="GO" id="GO:0044550">
    <property type="term" value="P:secondary metabolite biosynthetic process"/>
    <property type="evidence" value="ECO:0007669"/>
    <property type="project" value="TreeGrafter"/>
</dbReference>
<name>A0A2C5Y641_9HYPO</name>
<dbReference type="InterPro" id="IPR036291">
    <property type="entry name" value="NAD(P)-bd_dom_sf"/>
</dbReference>
<dbReference type="InterPro" id="IPR000873">
    <property type="entry name" value="AMP-dep_synth/lig_dom"/>
</dbReference>
<dbReference type="EMBL" id="NJET01000057">
    <property type="protein sequence ID" value="PHH63093.1"/>
    <property type="molecule type" value="Genomic_DNA"/>
</dbReference>
<comment type="caution">
    <text evidence="6">The sequence shown here is derived from an EMBL/GenBank/DDBJ whole genome shotgun (WGS) entry which is preliminary data.</text>
</comment>
<dbReference type="InterPro" id="IPR010071">
    <property type="entry name" value="AA_adenyl_dom"/>
</dbReference>
<dbReference type="InterPro" id="IPR006162">
    <property type="entry name" value="Ppantetheine_attach_site"/>
</dbReference>
<dbReference type="NCBIfam" id="TIGR01746">
    <property type="entry name" value="Thioester-redct"/>
    <property type="match status" value="1"/>
</dbReference>
<dbReference type="InterPro" id="IPR036736">
    <property type="entry name" value="ACP-like_sf"/>
</dbReference>
<dbReference type="PROSITE" id="PS00455">
    <property type="entry name" value="AMP_BINDING"/>
    <property type="match status" value="3"/>
</dbReference>
<dbReference type="GO" id="GO:0005737">
    <property type="term" value="C:cytoplasm"/>
    <property type="evidence" value="ECO:0007669"/>
    <property type="project" value="TreeGrafter"/>
</dbReference>
<evidence type="ECO:0000259" key="5">
    <source>
        <dbReference type="PROSITE" id="PS50075"/>
    </source>
</evidence>
<dbReference type="NCBIfam" id="NF003417">
    <property type="entry name" value="PRK04813.1"/>
    <property type="match status" value="3"/>
</dbReference>
<dbReference type="InterPro" id="IPR009081">
    <property type="entry name" value="PP-bd_ACP"/>
</dbReference>
<dbReference type="Gene3D" id="3.40.50.980">
    <property type="match status" value="4"/>
</dbReference>
<dbReference type="Pfam" id="PF07993">
    <property type="entry name" value="NAD_binding_4"/>
    <property type="match status" value="1"/>
</dbReference>
<dbReference type="PANTHER" id="PTHR45527:SF1">
    <property type="entry name" value="FATTY ACID SYNTHASE"/>
    <property type="match status" value="1"/>
</dbReference>
<dbReference type="CDD" id="cd05918">
    <property type="entry name" value="A_NRPS_SidN3_like"/>
    <property type="match status" value="3"/>
</dbReference>
<dbReference type="PANTHER" id="PTHR45527">
    <property type="entry name" value="NONRIBOSOMAL PEPTIDE SYNTHETASE"/>
    <property type="match status" value="1"/>
</dbReference>
<dbReference type="InterPro" id="IPR013120">
    <property type="entry name" value="FAR_NAD-bd"/>
</dbReference>
<dbReference type="PROSITE" id="PS00012">
    <property type="entry name" value="PHOSPHOPANTETHEINE"/>
    <property type="match status" value="2"/>
</dbReference>
<dbReference type="SUPFAM" id="SSF47336">
    <property type="entry name" value="ACP-like"/>
    <property type="match status" value="3"/>
</dbReference>
<dbReference type="Gene3D" id="3.30.559.30">
    <property type="entry name" value="Nonribosomal peptide synthetase, condensation domain"/>
    <property type="match status" value="4"/>
</dbReference>
<accession>A0A2C5Y641</accession>
<dbReference type="Pfam" id="PF00550">
    <property type="entry name" value="PP-binding"/>
    <property type="match status" value="3"/>
</dbReference>